<feature type="region of interest" description="Pyrophosphorylase" evidence="18">
    <location>
        <begin position="1"/>
        <end position="234"/>
    </location>
</feature>
<feature type="binding site" evidence="18">
    <location>
        <position position="232"/>
    </location>
    <ligand>
        <name>Mg(2+)</name>
        <dbReference type="ChEBI" id="CHEBI:18420"/>
    </ligand>
</feature>
<keyword evidence="4 18" id="KW-0963">Cytoplasm</keyword>
<evidence type="ECO:0000256" key="11">
    <source>
        <dbReference type="ARBA" id="ARBA00022984"/>
    </source>
</evidence>
<comment type="catalytic activity">
    <reaction evidence="16 18">
        <text>N-acetyl-alpha-D-glucosamine 1-phosphate + UTP + H(+) = UDP-N-acetyl-alpha-D-glucosamine + diphosphate</text>
        <dbReference type="Rhea" id="RHEA:13509"/>
        <dbReference type="ChEBI" id="CHEBI:15378"/>
        <dbReference type="ChEBI" id="CHEBI:33019"/>
        <dbReference type="ChEBI" id="CHEBI:46398"/>
        <dbReference type="ChEBI" id="CHEBI:57705"/>
        <dbReference type="ChEBI" id="CHEBI:57776"/>
        <dbReference type="EC" id="2.7.7.23"/>
    </reaction>
</comment>
<dbReference type="CDD" id="cd02540">
    <property type="entry name" value="GT2_GlmU_N_bac"/>
    <property type="match status" value="1"/>
</dbReference>
<dbReference type="Pfam" id="PF12804">
    <property type="entry name" value="NTP_transf_3"/>
    <property type="match status" value="1"/>
</dbReference>
<feature type="region of interest" description="N-acetyltransferase" evidence="18">
    <location>
        <begin position="256"/>
        <end position="425"/>
    </location>
</feature>
<comment type="pathway">
    <text evidence="18">Bacterial outer membrane biogenesis; LPS lipid A biosynthesis.</text>
</comment>
<evidence type="ECO:0000256" key="5">
    <source>
        <dbReference type="ARBA" id="ARBA00022679"/>
    </source>
</evidence>
<dbReference type="EC" id="2.7.7.23" evidence="18"/>
<evidence type="ECO:0000256" key="7">
    <source>
        <dbReference type="ARBA" id="ARBA00022723"/>
    </source>
</evidence>
<dbReference type="InterPro" id="IPR001451">
    <property type="entry name" value="Hexapep"/>
</dbReference>
<dbReference type="InterPro" id="IPR025877">
    <property type="entry name" value="MobA-like_NTP_Trfase"/>
</dbReference>
<evidence type="ECO:0000256" key="15">
    <source>
        <dbReference type="ARBA" id="ARBA00048247"/>
    </source>
</evidence>
<keyword evidence="21" id="KW-1185">Reference proteome</keyword>
<dbReference type="HAMAP" id="MF_01631">
    <property type="entry name" value="GlmU"/>
    <property type="match status" value="1"/>
</dbReference>
<dbReference type="GO" id="GO:0000902">
    <property type="term" value="P:cell morphogenesis"/>
    <property type="evidence" value="ECO:0007669"/>
    <property type="project" value="UniProtKB-UniRule"/>
</dbReference>
<evidence type="ECO:0000256" key="8">
    <source>
        <dbReference type="ARBA" id="ARBA00022737"/>
    </source>
</evidence>
<feature type="binding site" evidence="18">
    <location>
        <position position="376"/>
    </location>
    <ligand>
        <name>acetyl-CoA</name>
        <dbReference type="ChEBI" id="CHEBI:57288"/>
    </ligand>
</feature>
<feature type="binding site" evidence="18">
    <location>
        <position position="144"/>
    </location>
    <ligand>
        <name>UDP-N-acetyl-alpha-D-glucosamine</name>
        <dbReference type="ChEBI" id="CHEBI:57705"/>
    </ligand>
</feature>
<evidence type="ECO:0000256" key="13">
    <source>
        <dbReference type="ARBA" id="ARBA00023315"/>
    </source>
</evidence>
<keyword evidence="12 18" id="KW-0511">Multifunctional enzyme</keyword>
<dbReference type="Proteomes" id="UP000324233">
    <property type="component" value="Chromosome"/>
</dbReference>
<evidence type="ECO:0000256" key="1">
    <source>
        <dbReference type="ARBA" id="ARBA00004496"/>
    </source>
</evidence>
<dbReference type="GO" id="GO:0019134">
    <property type="term" value="F:glucosamine-1-phosphate N-acetyltransferase activity"/>
    <property type="evidence" value="ECO:0007669"/>
    <property type="project" value="UniProtKB-UniRule"/>
</dbReference>
<keyword evidence="11 18" id="KW-0573">Peptidoglycan synthesis</keyword>
<evidence type="ECO:0000259" key="19">
    <source>
        <dbReference type="Pfam" id="PF12804"/>
    </source>
</evidence>
<evidence type="ECO:0000256" key="17">
    <source>
        <dbReference type="ARBA" id="ARBA00049628"/>
    </source>
</evidence>
<evidence type="ECO:0000256" key="2">
    <source>
        <dbReference type="ARBA" id="ARBA00007707"/>
    </source>
</evidence>
<feature type="binding site" evidence="18">
    <location>
        <position position="337"/>
    </location>
    <ligand>
        <name>UDP-N-acetyl-alpha-D-glucosamine</name>
        <dbReference type="ChEBI" id="CHEBI:57705"/>
    </ligand>
</feature>
<feature type="domain" description="MobA-like NTP transferase" evidence="19">
    <location>
        <begin position="8"/>
        <end position="154"/>
    </location>
</feature>
<gene>
    <name evidence="18 20" type="primary">glmU</name>
    <name evidence="20" type="ORF">OJF2_18810</name>
</gene>
<dbReference type="InterPro" id="IPR011004">
    <property type="entry name" value="Trimer_LpxA-like_sf"/>
</dbReference>
<dbReference type="EMBL" id="CP042997">
    <property type="protein sequence ID" value="QEH33380.1"/>
    <property type="molecule type" value="Genomic_DNA"/>
</dbReference>
<evidence type="ECO:0000256" key="10">
    <source>
        <dbReference type="ARBA" id="ARBA00022960"/>
    </source>
</evidence>
<feature type="binding site" evidence="18">
    <location>
        <position position="394"/>
    </location>
    <ligand>
        <name>acetyl-CoA</name>
        <dbReference type="ChEBI" id="CHEBI:57288"/>
    </ligand>
</feature>
<comment type="similarity">
    <text evidence="3 18">In the N-terminal section; belongs to the N-acetylglucosamine-1-phosphate uridyltransferase family.</text>
</comment>
<comment type="similarity">
    <text evidence="2 18">In the C-terminal section; belongs to the transferase hexapeptide repeat family.</text>
</comment>
<accession>A0A5B9W0E8</accession>
<keyword evidence="14 18" id="KW-0961">Cell wall biogenesis/degradation</keyword>
<evidence type="ECO:0000256" key="18">
    <source>
        <dbReference type="HAMAP-Rule" id="MF_01631"/>
    </source>
</evidence>
<evidence type="ECO:0000256" key="9">
    <source>
        <dbReference type="ARBA" id="ARBA00022842"/>
    </source>
</evidence>
<name>A0A5B9W0E8_9BACT</name>
<dbReference type="GO" id="GO:0008360">
    <property type="term" value="P:regulation of cell shape"/>
    <property type="evidence" value="ECO:0007669"/>
    <property type="project" value="UniProtKB-KW"/>
</dbReference>
<keyword evidence="8 18" id="KW-0677">Repeat</keyword>
<feature type="binding site" evidence="18">
    <location>
        <position position="174"/>
    </location>
    <ligand>
        <name>UDP-N-acetyl-alpha-D-glucosamine</name>
        <dbReference type="ChEBI" id="CHEBI:57705"/>
    </ligand>
</feature>
<feature type="binding site" evidence="18">
    <location>
        <position position="232"/>
    </location>
    <ligand>
        <name>UDP-N-acetyl-alpha-D-glucosamine</name>
        <dbReference type="ChEBI" id="CHEBI:57705"/>
    </ligand>
</feature>
<keyword evidence="6 18" id="KW-0548">Nucleotidyltransferase</keyword>
<comment type="subcellular location">
    <subcellularLocation>
        <location evidence="1 18">Cytoplasm</location>
    </subcellularLocation>
</comment>
<comment type="pathway">
    <text evidence="18">Nucleotide-sugar biosynthesis; UDP-N-acetyl-alpha-D-glucosamine biosynthesis; UDP-N-acetyl-alpha-D-glucosamine from N-acetyl-alpha-D-glucosamine 1-phosphate: step 1/1.</text>
</comment>
<feature type="binding site" evidence="18">
    <location>
        <position position="159"/>
    </location>
    <ligand>
        <name>UDP-N-acetyl-alpha-D-glucosamine</name>
        <dbReference type="ChEBI" id="CHEBI:57705"/>
    </ligand>
</feature>
<evidence type="ECO:0000256" key="6">
    <source>
        <dbReference type="ARBA" id="ARBA00022695"/>
    </source>
</evidence>
<keyword evidence="10 18" id="KW-0133">Cell shape</keyword>
<dbReference type="UniPathway" id="UPA00973"/>
<feature type="region of interest" description="Linker" evidence="18">
    <location>
        <begin position="235"/>
        <end position="255"/>
    </location>
</feature>
<comment type="function">
    <text evidence="17 18">Catalyzes the last two sequential reactions in the de novo biosynthetic pathway for UDP-N-acetylglucosamine (UDP-GlcNAc). The C-terminal domain catalyzes the transfer of acetyl group from acetyl coenzyme A to glucosamine-1-phosphate (GlcN-1-P) to produce N-acetylglucosamine-1-phosphate (GlcNAc-1-P), which is converted into UDP-GlcNAc by the transfer of uridine 5-monophosphate (from uridine 5-triphosphate), a reaction catalyzed by the N-terminal domain.</text>
</comment>
<feature type="binding site" evidence="18">
    <location>
        <position position="25"/>
    </location>
    <ligand>
        <name>UDP-N-acetyl-alpha-D-glucosamine</name>
        <dbReference type="ChEBI" id="CHEBI:57705"/>
    </ligand>
</feature>
<feature type="binding site" evidence="18">
    <location>
        <position position="351"/>
    </location>
    <ligand>
        <name>acetyl-CoA</name>
        <dbReference type="ChEBI" id="CHEBI:57288"/>
    </ligand>
</feature>
<feature type="active site" description="Proton acceptor" evidence="18">
    <location>
        <position position="334"/>
    </location>
</feature>
<evidence type="ECO:0000256" key="14">
    <source>
        <dbReference type="ARBA" id="ARBA00023316"/>
    </source>
</evidence>
<dbReference type="GO" id="GO:0009245">
    <property type="term" value="P:lipid A biosynthetic process"/>
    <property type="evidence" value="ECO:0007669"/>
    <property type="project" value="UniProtKB-UniRule"/>
</dbReference>
<feature type="binding site" evidence="18">
    <location>
        <begin position="82"/>
        <end position="83"/>
    </location>
    <ligand>
        <name>UDP-N-acetyl-alpha-D-glucosamine</name>
        <dbReference type="ChEBI" id="CHEBI:57705"/>
    </ligand>
</feature>
<dbReference type="Pfam" id="PF00132">
    <property type="entry name" value="Hexapep"/>
    <property type="match status" value="1"/>
</dbReference>
<dbReference type="InterPro" id="IPR050065">
    <property type="entry name" value="GlmU-like"/>
</dbReference>
<dbReference type="Gene3D" id="3.90.550.10">
    <property type="entry name" value="Spore Coat Polysaccharide Biosynthesis Protein SpsA, Chain A"/>
    <property type="match status" value="1"/>
</dbReference>
<comment type="caution">
    <text evidence="18">Lacks conserved residue(s) required for the propagation of feature annotation.</text>
</comment>
<dbReference type="GO" id="GO:0009252">
    <property type="term" value="P:peptidoglycan biosynthetic process"/>
    <property type="evidence" value="ECO:0007669"/>
    <property type="project" value="UniProtKB-UniRule"/>
</dbReference>
<keyword evidence="9 18" id="KW-0460">Magnesium</keyword>
<dbReference type="SUPFAM" id="SSF51161">
    <property type="entry name" value="Trimeric LpxA-like enzymes"/>
    <property type="match status" value="1"/>
</dbReference>
<dbReference type="OrthoDB" id="9775031at2"/>
<sequence>MSVNGPVAIILAAGHGKRMKSEKAKVLHEVCGRPMIRYVVDAARGAGAKTIIVVVGYAADQVLQALSGEPDIQFAFQTEQLGTGHAAKVCRPLLDGYEGPVMILVGDEPLLRPEPLADLFERQAQEQAACLLGTAKVHDPMGFGRILRDSAGRFLRIVEERDCTPEERAIREVNPSCYVFELPVLWEALERIGTSNAQNEYYLTDAPERLAAMGRKVIALNVLRGDDILGVNTRQHLAQADKVMQGRIQDHWMTEGVTIVDPLNTYIDGRATIGPDTVIYPFTVISGSVQIGARCRIGPLAHLRDGSVLEDGVEVGAFVEISRSSLATGTVARHLAYLGNASVGRDVNIGAGTITANFDGTAKSETRIGERAFVGSGSIMVAPVTIGEGAVVGAGAVITRGTEVPAGQTVVGVPARAIGERKPSS</sequence>
<evidence type="ECO:0000313" key="21">
    <source>
        <dbReference type="Proteomes" id="UP000324233"/>
    </source>
</evidence>
<dbReference type="RefSeq" id="WP_148593210.1">
    <property type="nucleotide sequence ID" value="NZ_CP042997.1"/>
</dbReference>
<dbReference type="EC" id="2.3.1.157" evidence="18"/>
<dbReference type="AlphaFoldDB" id="A0A5B9W0E8"/>
<dbReference type="GO" id="GO:0006048">
    <property type="term" value="P:UDP-N-acetylglucosamine biosynthetic process"/>
    <property type="evidence" value="ECO:0007669"/>
    <property type="project" value="UniProtKB-UniPathway"/>
</dbReference>
<dbReference type="UniPathway" id="UPA00113">
    <property type="reaction ID" value="UER00532"/>
</dbReference>
<dbReference type="PANTHER" id="PTHR43584">
    <property type="entry name" value="NUCLEOTIDYL TRANSFERASE"/>
    <property type="match status" value="1"/>
</dbReference>
<keyword evidence="7 18" id="KW-0479">Metal-binding</keyword>
<dbReference type="KEGG" id="agv:OJF2_18810"/>
<evidence type="ECO:0000256" key="16">
    <source>
        <dbReference type="ARBA" id="ARBA00048493"/>
    </source>
</evidence>
<reference evidence="20 21" key="1">
    <citation type="submission" date="2019-08" db="EMBL/GenBank/DDBJ databases">
        <title>Deep-cultivation of Planctomycetes and their phenomic and genomic characterization uncovers novel biology.</title>
        <authorList>
            <person name="Wiegand S."/>
            <person name="Jogler M."/>
            <person name="Boedeker C."/>
            <person name="Pinto D."/>
            <person name="Vollmers J."/>
            <person name="Rivas-Marin E."/>
            <person name="Kohn T."/>
            <person name="Peeters S.H."/>
            <person name="Heuer A."/>
            <person name="Rast P."/>
            <person name="Oberbeckmann S."/>
            <person name="Bunk B."/>
            <person name="Jeske O."/>
            <person name="Meyerdierks A."/>
            <person name="Storesund J.E."/>
            <person name="Kallscheuer N."/>
            <person name="Luecker S."/>
            <person name="Lage O.M."/>
            <person name="Pohl T."/>
            <person name="Merkel B.J."/>
            <person name="Hornburger P."/>
            <person name="Mueller R.-W."/>
            <person name="Bruemmer F."/>
            <person name="Labrenz M."/>
            <person name="Spormann A.M."/>
            <person name="Op den Camp H."/>
            <person name="Overmann J."/>
            <person name="Amann R."/>
            <person name="Jetten M.S.M."/>
            <person name="Mascher T."/>
            <person name="Medema M.H."/>
            <person name="Devos D.P."/>
            <person name="Kaster A.-K."/>
            <person name="Ovreas L."/>
            <person name="Rohde M."/>
            <person name="Galperin M.Y."/>
            <person name="Jogler C."/>
        </authorList>
    </citation>
    <scope>NUCLEOTIDE SEQUENCE [LARGE SCALE GENOMIC DNA]</scope>
    <source>
        <strain evidence="20 21">OJF2</strain>
    </source>
</reference>
<feature type="binding site" evidence="18">
    <location>
        <position position="107"/>
    </location>
    <ligand>
        <name>Mg(2+)</name>
        <dbReference type="ChEBI" id="CHEBI:18420"/>
    </ligand>
</feature>
<dbReference type="GO" id="GO:0000287">
    <property type="term" value="F:magnesium ion binding"/>
    <property type="evidence" value="ECO:0007669"/>
    <property type="project" value="UniProtKB-UniRule"/>
</dbReference>
<dbReference type="GO" id="GO:0016020">
    <property type="term" value="C:membrane"/>
    <property type="evidence" value="ECO:0007669"/>
    <property type="project" value="GOC"/>
</dbReference>
<proteinExistence type="inferred from homology"/>
<comment type="pathway">
    <text evidence="18">Nucleotide-sugar biosynthesis; UDP-N-acetyl-alpha-D-glucosamine biosynthesis; N-acetyl-alpha-D-glucosamine 1-phosphate from alpha-D-glucosamine 6-phosphate (route II): step 2/2.</text>
</comment>
<comment type="subunit">
    <text evidence="18">Homotrimer.</text>
</comment>
<evidence type="ECO:0000256" key="12">
    <source>
        <dbReference type="ARBA" id="ARBA00023268"/>
    </source>
</evidence>
<dbReference type="Pfam" id="PF14602">
    <property type="entry name" value="Hexapep_2"/>
    <property type="match status" value="1"/>
</dbReference>
<feature type="binding site" evidence="18">
    <location>
        <position position="304"/>
    </location>
    <ligand>
        <name>UDP-N-acetyl-alpha-D-glucosamine</name>
        <dbReference type="ChEBI" id="CHEBI:57705"/>
    </ligand>
</feature>
<evidence type="ECO:0000256" key="3">
    <source>
        <dbReference type="ARBA" id="ARBA00007947"/>
    </source>
</evidence>
<feature type="binding site" evidence="18">
    <location>
        <position position="77"/>
    </location>
    <ligand>
        <name>UDP-N-acetyl-alpha-D-glucosamine</name>
        <dbReference type="ChEBI" id="CHEBI:57705"/>
    </ligand>
</feature>
<dbReference type="Gene3D" id="2.160.10.10">
    <property type="entry name" value="Hexapeptide repeat proteins"/>
    <property type="match status" value="1"/>
</dbReference>
<protein>
    <recommendedName>
        <fullName evidence="18">Bifunctional protein GlmU</fullName>
    </recommendedName>
    <domain>
        <recommendedName>
            <fullName evidence="18">UDP-N-acetylglucosamine pyrophosphorylase</fullName>
            <ecNumber evidence="18">2.7.7.23</ecNumber>
        </recommendedName>
        <alternativeName>
            <fullName evidence="18">N-acetylglucosamine-1-phosphate uridyltransferase</fullName>
        </alternativeName>
    </domain>
    <domain>
        <recommendedName>
            <fullName evidence="18">Glucosamine-1-phosphate N-acetyltransferase</fullName>
            <ecNumber evidence="18">2.3.1.157</ecNumber>
        </recommendedName>
    </domain>
</protein>
<evidence type="ECO:0000256" key="4">
    <source>
        <dbReference type="ARBA" id="ARBA00022490"/>
    </source>
</evidence>
<dbReference type="PANTHER" id="PTHR43584:SF3">
    <property type="entry name" value="BIFUNCTIONAL PROTEIN GLMU"/>
    <property type="match status" value="1"/>
</dbReference>
<dbReference type="SUPFAM" id="SSF53448">
    <property type="entry name" value="Nucleotide-diphospho-sugar transferases"/>
    <property type="match status" value="1"/>
</dbReference>
<dbReference type="InterPro" id="IPR029044">
    <property type="entry name" value="Nucleotide-diphossugar_trans"/>
</dbReference>
<dbReference type="GO" id="GO:0003977">
    <property type="term" value="F:UDP-N-acetylglucosamine diphosphorylase activity"/>
    <property type="evidence" value="ECO:0007669"/>
    <property type="project" value="UniProtKB-UniRule"/>
</dbReference>
<feature type="binding site" evidence="18">
    <location>
        <position position="348"/>
    </location>
    <ligand>
        <name>UDP-N-acetyl-alpha-D-glucosamine</name>
        <dbReference type="ChEBI" id="CHEBI:57705"/>
    </ligand>
</feature>
<keyword evidence="13 18" id="KW-0012">Acyltransferase</keyword>
<organism evidence="20 21">
    <name type="scientific">Aquisphaera giovannonii</name>
    <dbReference type="NCBI Taxonomy" id="406548"/>
    <lineage>
        <taxon>Bacteria</taxon>
        <taxon>Pseudomonadati</taxon>
        <taxon>Planctomycetota</taxon>
        <taxon>Planctomycetia</taxon>
        <taxon>Isosphaerales</taxon>
        <taxon>Isosphaeraceae</taxon>
        <taxon>Aquisphaera</taxon>
    </lineage>
</organism>
<dbReference type="InterPro" id="IPR005882">
    <property type="entry name" value="Bifunctional_GlmU"/>
</dbReference>
<comment type="catalytic activity">
    <reaction evidence="15 18">
        <text>alpha-D-glucosamine 1-phosphate + acetyl-CoA = N-acetyl-alpha-D-glucosamine 1-phosphate + CoA + H(+)</text>
        <dbReference type="Rhea" id="RHEA:13725"/>
        <dbReference type="ChEBI" id="CHEBI:15378"/>
        <dbReference type="ChEBI" id="CHEBI:57287"/>
        <dbReference type="ChEBI" id="CHEBI:57288"/>
        <dbReference type="ChEBI" id="CHEBI:57776"/>
        <dbReference type="ChEBI" id="CHEBI:58516"/>
        <dbReference type="EC" id="2.3.1.157"/>
    </reaction>
</comment>
<evidence type="ECO:0000313" key="20">
    <source>
        <dbReference type="EMBL" id="QEH33380.1"/>
    </source>
</evidence>
<comment type="cofactor">
    <cofactor evidence="18">
        <name>Mg(2+)</name>
        <dbReference type="ChEBI" id="CHEBI:18420"/>
    </cofactor>
    <text evidence="18">Binds 1 Mg(2+) ion per subunit.</text>
</comment>
<dbReference type="GO" id="GO:0071555">
    <property type="term" value="P:cell wall organization"/>
    <property type="evidence" value="ECO:0007669"/>
    <property type="project" value="UniProtKB-KW"/>
</dbReference>
<dbReference type="GO" id="GO:0005737">
    <property type="term" value="C:cytoplasm"/>
    <property type="evidence" value="ECO:0007669"/>
    <property type="project" value="UniProtKB-SubCell"/>
</dbReference>
<feature type="binding site" evidence="18">
    <location>
        <begin position="11"/>
        <end position="14"/>
    </location>
    <ligand>
        <name>UDP-N-acetyl-alpha-D-glucosamine</name>
        <dbReference type="ChEBI" id="CHEBI:57705"/>
    </ligand>
</feature>
<keyword evidence="5 18" id="KW-0808">Transferase</keyword>